<evidence type="ECO:0000256" key="2">
    <source>
        <dbReference type="ARBA" id="ARBA00023002"/>
    </source>
</evidence>
<dbReference type="SUPFAM" id="SSF53659">
    <property type="entry name" value="Isocitrate/Isopropylmalate dehydrogenase-like"/>
    <property type="match status" value="1"/>
</dbReference>
<dbReference type="InterPro" id="IPR024084">
    <property type="entry name" value="IsoPropMal-DH-like_dom"/>
</dbReference>
<keyword evidence="5" id="KW-1185">Reference proteome</keyword>
<dbReference type="GO" id="GO:0004449">
    <property type="term" value="F:isocitrate dehydrogenase (NAD+) activity"/>
    <property type="evidence" value="ECO:0007669"/>
    <property type="project" value="TreeGrafter"/>
</dbReference>
<dbReference type="SMART" id="SM01329">
    <property type="entry name" value="Iso_dh"/>
    <property type="match status" value="1"/>
</dbReference>
<accession>A0A8J7RSF6</accession>
<dbReference type="RefSeq" id="WP_210510998.1">
    <property type="nucleotide sequence ID" value="NZ_JAFIDN010000003.1"/>
</dbReference>
<dbReference type="PANTHER" id="PTHR11835">
    <property type="entry name" value="DECARBOXYLATING DEHYDROGENASES-ISOCITRATE, ISOPROPYLMALATE, TARTRATE"/>
    <property type="match status" value="1"/>
</dbReference>
<proteinExistence type="inferred from homology"/>
<sequence length="340" mass="37062">MHNIVLIKGDGIGPEITESVLKILEAAKIEINWIPASAGMEAYESSGNPLPDETVALIDKHKIALKGPLTTPVGSGFRSVNVALRQRFHLFCNMRPARTLPGVPSRFGNVDLITFRENTQGMYIGQERYVEGDQNRAESIAVITREASERIIRSAFEYARKYRRRKVTLVHKANILKYTTGLFLQVGQDIAKDYPDITFNDMIVDNTAMQMVMRPETFDIIVTTNLFGDILSDLASGLVGGLGVTGSANTGDKHAIFEAVHGSAPDIAGKGMANPTALLLSALMMLEHIGELDSAQQIRKALYRTLPDKEVITADLGGEGSTSKFTNAVVSQLKKITGSE</sequence>
<dbReference type="Proteomes" id="UP000673975">
    <property type="component" value="Unassembled WGS sequence"/>
</dbReference>
<dbReference type="PANTHER" id="PTHR11835:SF34">
    <property type="entry name" value="ISOCITRATE DEHYDROGENASE [NAD] SUBUNIT ALPHA, MITOCHONDRIAL"/>
    <property type="match status" value="1"/>
</dbReference>
<dbReference type="GO" id="GO:0006099">
    <property type="term" value="P:tricarboxylic acid cycle"/>
    <property type="evidence" value="ECO:0007669"/>
    <property type="project" value="TreeGrafter"/>
</dbReference>
<organism evidence="4 5">
    <name type="scientific">Natronogracilivirga saccharolytica</name>
    <dbReference type="NCBI Taxonomy" id="2812953"/>
    <lineage>
        <taxon>Bacteria</taxon>
        <taxon>Pseudomonadati</taxon>
        <taxon>Balneolota</taxon>
        <taxon>Balneolia</taxon>
        <taxon>Balneolales</taxon>
        <taxon>Cyclonatronaceae</taxon>
        <taxon>Natronogracilivirga</taxon>
    </lineage>
</organism>
<dbReference type="PROSITE" id="PS00470">
    <property type="entry name" value="IDH_IMDH"/>
    <property type="match status" value="1"/>
</dbReference>
<comment type="similarity">
    <text evidence="1">Belongs to the isocitrate and isopropylmalate dehydrogenases family.</text>
</comment>
<dbReference type="AlphaFoldDB" id="A0A8J7RSF6"/>
<dbReference type="EMBL" id="JAFIDN010000003">
    <property type="protein sequence ID" value="MBP3192102.1"/>
    <property type="molecule type" value="Genomic_DNA"/>
</dbReference>
<evidence type="ECO:0000256" key="1">
    <source>
        <dbReference type="ARBA" id="ARBA00007769"/>
    </source>
</evidence>
<dbReference type="GO" id="GO:0006102">
    <property type="term" value="P:isocitrate metabolic process"/>
    <property type="evidence" value="ECO:0007669"/>
    <property type="project" value="TreeGrafter"/>
</dbReference>
<dbReference type="GO" id="GO:0051287">
    <property type="term" value="F:NAD binding"/>
    <property type="evidence" value="ECO:0007669"/>
    <property type="project" value="InterPro"/>
</dbReference>
<keyword evidence="2" id="KW-0560">Oxidoreductase</keyword>
<dbReference type="Pfam" id="PF00180">
    <property type="entry name" value="Iso_dh"/>
    <property type="match status" value="1"/>
</dbReference>
<name>A0A8J7RSF6_9BACT</name>
<evidence type="ECO:0000259" key="3">
    <source>
        <dbReference type="SMART" id="SM01329"/>
    </source>
</evidence>
<reference evidence="4" key="1">
    <citation type="submission" date="2021-02" db="EMBL/GenBank/DDBJ databases">
        <title>Natronogracilivirga saccharolytica gen. nov. sp. nov. a new anaerobic, haloalkiliphilic carbohydrate-fermenting bacterium from soda lake and proposing of Cyclonatronumiaceae fam. nov. in the phylum Balneolaeota.</title>
        <authorList>
            <person name="Zhilina T.N."/>
            <person name="Sorokin D.Y."/>
            <person name="Zavarzina D.G."/>
            <person name="Toshchakov S.V."/>
            <person name="Kublanov I.V."/>
        </authorList>
    </citation>
    <scope>NUCLEOTIDE SEQUENCE</scope>
    <source>
        <strain evidence="4">Z-1702</strain>
    </source>
</reference>
<evidence type="ECO:0000313" key="4">
    <source>
        <dbReference type="EMBL" id="MBP3192102.1"/>
    </source>
</evidence>
<dbReference type="Gene3D" id="3.40.718.10">
    <property type="entry name" value="Isopropylmalate Dehydrogenase"/>
    <property type="match status" value="1"/>
</dbReference>
<feature type="domain" description="Isopropylmalate dehydrogenase-like" evidence="3">
    <location>
        <begin position="3"/>
        <end position="329"/>
    </location>
</feature>
<protein>
    <submittedName>
        <fullName evidence="4">Isocitrate/isopropylmalate dehydrogenase family protein</fullName>
    </submittedName>
</protein>
<comment type="caution">
    <text evidence="4">The sequence shown here is derived from an EMBL/GenBank/DDBJ whole genome shotgun (WGS) entry which is preliminary data.</text>
</comment>
<dbReference type="InterPro" id="IPR019818">
    <property type="entry name" value="IsoCit/isopropylmalate_DH_CS"/>
</dbReference>
<dbReference type="GO" id="GO:0000287">
    <property type="term" value="F:magnesium ion binding"/>
    <property type="evidence" value="ECO:0007669"/>
    <property type="project" value="InterPro"/>
</dbReference>
<evidence type="ECO:0000313" key="5">
    <source>
        <dbReference type="Proteomes" id="UP000673975"/>
    </source>
</evidence>
<gene>
    <name evidence="4" type="ORF">NATSA_05450</name>
</gene>